<dbReference type="CDD" id="cd00082">
    <property type="entry name" value="HisKA"/>
    <property type="match status" value="1"/>
</dbReference>
<dbReference type="PANTHER" id="PTHR45436">
    <property type="entry name" value="SENSOR HISTIDINE KINASE YKOH"/>
    <property type="match status" value="1"/>
</dbReference>
<keyword evidence="8" id="KW-0472">Membrane</keyword>
<dbReference type="GO" id="GO:0005886">
    <property type="term" value="C:plasma membrane"/>
    <property type="evidence" value="ECO:0007669"/>
    <property type="project" value="TreeGrafter"/>
</dbReference>
<evidence type="ECO:0000256" key="2">
    <source>
        <dbReference type="ARBA" id="ARBA00012438"/>
    </source>
</evidence>
<dbReference type="PANTHER" id="PTHR45436:SF5">
    <property type="entry name" value="SENSOR HISTIDINE KINASE TRCS"/>
    <property type="match status" value="1"/>
</dbReference>
<evidence type="ECO:0000256" key="8">
    <source>
        <dbReference type="SAM" id="Phobius"/>
    </source>
</evidence>
<keyword evidence="3" id="KW-0597">Phosphoprotein</keyword>
<keyword evidence="7 8" id="KW-1133">Transmembrane helix</keyword>
<dbReference type="SMART" id="SM00388">
    <property type="entry name" value="HisKA"/>
    <property type="match status" value="1"/>
</dbReference>
<dbReference type="InterPro" id="IPR050428">
    <property type="entry name" value="TCS_sensor_his_kinase"/>
</dbReference>
<dbReference type="RefSeq" id="WP_093319012.1">
    <property type="nucleotide sequence ID" value="NZ_FOAF01000001.1"/>
</dbReference>
<keyword evidence="5 8" id="KW-0812">Transmembrane</keyword>
<dbReference type="InterPro" id="IPR003594">
    <property type="entry name" value="HATPase_dom"/>
</dbReference>
<dbReference type="EC" id="2.7.13.3" evidence="2"/>
<dbReference type="Proteomes" id="UP000199421">
    <property type="component" value="Unassembled WGS sequence"/>
</dbReference>
<dbReference type="Gene3D" id="1.10.287.130">
    <property type="match status" value="1"/>
</dbReference>
<reference evidence="11" key="1">
    <citation type="submission" date="2016-10" db="EMBL/GenBank/DDBJ databases">
        <authorList>
            <person name="Varghese N."/>
            <person name="Submissions S."/>
        </authorList>
    </citation>
    <scope>NUCLEOTIDE SEQUENCE [LARGE SCALE GENOMIC DNA]</scope>
    <source>
        <strain evidence="11">DSM 18733</strain>
    </source>
</reference>
<sequence length="418" mass="48734">MKLLNYMSLYLAVAILLIVSVWGTIYYFIMLGDVKRDVDEGLVNSKYIILRNVAANPHILDKSAFFGNNYSIRAISKANNLAKDHYQDTTRFIQHEIKYEPVRMLKTVFKHKNKLYELRVFASMVEEDDLISSLFKGLIGLYMAIIISSLIVQQLLVRRIWQPFRQLLDKLRDFQLDSHQDILPISTKITEFKEMNDVITSQMKQAMETYNSQKQFLENAAHELQTPLAVSINRLELLIEEDLKEEDRKHVAQVIRTLERLSRLNKSLLLLTKIENRQFIRKSPVSINDIFRYLLTEFRDLIEQKALTYSLHEEQELQWTMNRDLAIVLISNLLKNAIVHNHQHGKINIYIYDQLFAIENSGESTALDEKELFKRFKKQGKNKNSIGLGLAITKAVVNTYGLGIKYRFSTTHQFIVSS</sequence>
<feature type="transmembrane region" description="Helical" evidence="8">
    <location>
        <begin position="7"/>
        <end position="29"/>
    </location>
</feature>
<evidence type="ECO:0000313" key="11">
    <source>
        <dbReference type="Proteomes" id="UP000199421"/>
    </source>
</evidence>
<protein>
    <recommendedName>
        <fullName evidence="2">histidine kinase</fullName>
        <ecNumber evidence="2">2.7.13.3</ecNumber>
    </recommendedName>
</protein>
<gene>
    <name evidence="10" type="ORF">SAMN05661044_00916</name>
</gene>
<proteinExistence type="predicted"/>
<evidence type="ECO:0000256" key="1">
    <source>
        <dbReference type="ARBA" id="ARBA00000085"/>
    </source>
</evidence>
<name>A0A1H7J8P4_OLID1</name>
<evidence type="ECO:0000313" key="10">
    <source>
        <dbReference type="EMBL" id="SEK69555.1"/>
    </source>
</evidence>
<evidence type="ECO:0000256" key="7">
    <source>
        <dbReference type="ARBA" id="ARBA00022989"/>
    </source>
</evidence>
<evidence type="ECO:0000256" key="5">
    <source>
        <dbReference type="ARBA" id="ARBA00022692"/>
    </source>
</evidence>
<evidence type="ECO:0000256" key="4">
    <source>
        <dbReference type="ARBA" id="ARBA00022679"/>
    </source>
</evidence>
<accession>A0A1H7J8P4</accession>
<feature type="domain" description="Histidine kinase" evidence="9">
    <location>
        <begin position="219"/>
        <end position="403"/>
    </location>
</feature>
<dbReference type="SUPFAM" id="SSF55874">
    <property type="entry name" value="ATPase domain of HSP90 chaperone/DNA topoisomerase II/histidine kinase"/>
    <property type="match status" value="1"/>
</dbReference>
<dbReference type="Pfam" id="PF02518">
    <property type="entry name" value="HATPase_c"/>
    <property type="match status" value="1"/>
</dbReference>
<dbReference type="OrthoDB" id="1522504at2"/>
<dbReference type="SUPFAM" id="SSF47384">
    <property type="entry name" value="Homodimeric domain of signal transducing histidine kinase"/>
    <property type="match status" value="1"/>
</dbReference>
<dbReference type="GO" id="GO:0000155">
    <property type="term" value="F:phosphorelay sensor kinase activity"/>
    <property type="evidence" value="ECO:0007669"/>
    <property type="project" value="InterPro"/>
</dbReference>
<keyword evidence="6 10" id="KW-0418">Kinase</keyword>
<evidence type="ECO:0000259" key="9">
    <source>
        <dbReference type="PROSITE" id="PS50109"/>
    </source>
</evidence>
<feature type="transmembrane region" description="Helical" evidence="8">
    <location>
        <begin position="139"/>
        <end position="157"/>
    </location>
</feature>
<dbReference type="InterPro" id="IPR036890">
    <property type="entry name" value="HATPase_C_sf"/>
</dbReference>
<dbReference type="Pfam" id="PF00512">
    <property type="entry name" value="HisKA"/>
    <property type="match status" value="1"/>
</dbReference>
<keyword evidence="11" id="KW-1185">Reference proteome</keyword>
<dbReference type="EMBL" id="FOAF01000001">
    <property type="protein sequence ID" value="SEK69555.1"/>
    <property type="molecule type" value="Genomic_DNA"/>
</dbReference>
<dbReference type="InterPro" id="IPR003661">
    <property type="entry name" value="HisK_dim/P_dom"/>
</dbReference>
<dbReference type="InterPro" id="IPR005467">
    <property type="entry name" value="His_kinase_dom"/>
</dbReference>
<keyword evidence="4" id="KW-0808">Transferase</keyword>
<evidence type="ECO:0000256" key="6">
    <source>
        <dbReference type="ARBA" id="ARBA00022777"/>
    </source>
</evidence>
<organism evidence="10 11">
    <name type="scientific">Olivibacter domesticus</name>
    <name type="common">Pseudosphingobacterium domesticum</name>
    <dbReference type="NCBI Taxonomy" id="407022"/>
    <lineage>
        <taxon>Bacteria</taxon>
        <taxon>Pseudomonadati</taxon>
        <taxon>Bacteroidota</taxon>
        <taxon>Sphingobacteriia</taxon>
        <taxon>Sphingobacteriales</taxon>
        <taxon>Sphingobacteriaceae</taxon>
        <taxon>Olivibacter</taxon>
    </lineage>
</organism>
<dbReference type="STRING" id="407022.SAMN05661044_00916"/>
<dbReference type="Gene3D" id="3.30.565.10">
    <property type="entry name" value="Histidine kinase-like ATPase, C-terminal domain"/>
    <property type="match status" value="1"/>
</dbReference>
<comment type="catalytic activity">
    <reaction evidence="1">
        <text>ATP + protein L-histidine = ADP + protein N-phospho-L-histidine.</text>
        <dbReference type="EC" id="2.7.13.3"/>
    </reaction>
</comment>
<dbReference type="PROSITE" id="PS50109">
    <property type="entry name" value="HIS_KIN"/>
    <property type="match status" value="1"/>
</dbReference>
<dbReference type="InterPro" id="IPR036097">
    <property type="entry name" value="HisK_dim/P_sf"/>
</dbReference>
<evidence type="ECO:0000256" key="3">
    <source>
        <dbReference type="ARBA" id="ARBA00022553"/>
    </source>
</evidence>
<dbReference type="AlphaFoldDB" id="A0A1H7J8P4"/>